<dbReference type="GO" id="GO:0015774">
    <property type="term" value="P:polysaccharide transport"/>
    <property type="evidence" value="ECO:0007669"/>
    <property type="project" value="InterPro"/>
</dbReference>
<sequence>MATAATEVVYGCGFSPWKKPLVRRFLAPARVRFVASPEAVPPGATAVVWGLASVPEGRKVLRLEDGFLRSVGLGADLIKPVSWVVDGRGLYYDASRPSDLEHLLLHEPFPPELLERAARLRARIVQAGLTKYNVGQGGWQRPAGAERVVLVPGQVESDAAIRHGAPGVRTNLGLLRAVREARPGAFVVYKPHPDVLAGLRAQGRGEAEARQWCDEIVTDVSMHDLLEQVDEVHVLTSLAGFEALLRHKRVVTYGQPFYAGWGLTEDQTPLTRRNRQLPLDALVAAALILYPRYVSPRTGRPITPEQALDELLAWRERLPPGTPLWRKMLRLVLKVLVGTK</sequence>
<name>A0A2S5SXJ2_9BURK</name>
<dbReference type="InterPro" id="IPR007833">
    <property type="entry name" value="Capsule_polysaccharide_synth"/>
</dbReference>
<comment type="caution">
    <text evidence="1">The sequence shown here is derived from an EMBL/GenBank/DDBJ whole genome shotgun (WGS) entry which is preliminary data.</text>
</comment>
<dbReference type="OrthoDB" id="543755at2"/>
<evidence type="ECO:0000313" key="1">
    <source>
        <dbReference type="EMBL" id="PPE67338.1"/>
    </source>
</evidence>
<keyword evidence="1" id="KW-0808">Transferase</keyword>
<organism evidence="1 2">
    <name type="scientific">Caldimonas caldifontis</name>
    <dbReference type="NCBI Taxonomy" id="1452508"/>
    <lineage>
        <taxon>Bacteria</taxon>
        <taxon>Pseudomonadati</taxon>
        <taxon>Pseudomonadota</taxon>
        <taxon>Betaproteobacteria</taxon>
        <taxon>Burkholderiales</taxon>
        <taxon>Sphaerotilaceae</taxon>
        <taxon>Caldimonas</taxon>
    </lineage>
</organism>
<keyword evidence="2" id="KW-1185">Reference proteome</keyword>
<dbReference type="Proteomes" id="UP000238605">
    <property type="component" value="Unassembled WGS sequence"/>
</dbReference>
<dbReference type="RefSeq" id="WP_104301229.1">
    <property type="nucleotide sequence ID" value="NZ_PSNX01000003.1"/>
</dbReference>
<gene>
    <name evidence="1" type="ORF">C1704_04015</name>
</gene>
<proteinExistence type="predicted"/>
<dbReference type="EMBL" id="PSNX01000003">
    <property type="protein sequence ID" value="PPE67338.1"/>
    <property type="molecule type" value="Genomic_DNA"/>
</dbReference>
<dbReference type="CDD" id="cd16439">
    <property type="entry name" value="beta_Kdo_transferase_KpsC_2"/>
    <property type="match status" value="1"/>
</dbReference>
<reference evidence="1 2" key="1">
    <citation type="submission" date="2018-02" db="EMBL/GenBank/DDBJ databases">
        <title>Reclassifiation of [Polyangium] brachysporum DSM 7029 as Guopingzhaonella breviflexa gen. nov., sp. nov., a member of the family Comamonadaceae.</title>
        <authorList>
            <person name="Tang B."/>
        </authorList>
    </citation>
    <scope>NUCLEOTIDE SEQUENCE [LARGE SCALE GENOMIC DNA]</scope>
    <source>
        <strain evidence="1 2">BCRC 80649</strain>
    </source>
</reference>
<protein>
    <submittedName>
        <fullName evidence="1">Beta-3-deoxy-D-manno-oct-2-ulosonic acid transferase</fullName>
    </submittedName>
</protein>
<accession>A0A2S5SXJ2</accession>
<dbReference type="GO" id="GO:0000271">
    <property type="term" value="P:polysaccharide biosynthetic process"/>
    <property type="evidence" value="ECO:0007669"/>
    <property type="project" value="InterPro"/>
</dbReference>
<dbReference type="GO" id="GO:0016740">
    <property type="term" value="F:transferase activity"/>
    <property type="evidence" value="ECO:0007669"/>
    <property type="project" value="UniProtKB-KW"/>
</dbReference>
<dbReference type="Pfam" id="PF05159">
    <property type="entry name" value="Capsule_synth"/>
    <property type="match status" value="2"/>
</dbReference>
<dbReference type="AlphaFoldDB" id="A0A2S5SXJ2"/>
<evidence type="ECO:0000313" key="2">
    <source>
        <dbReference type="Proteomes" id="UP000238605"/>
    </source>
</evidence>